<dbReference type="Proteomes" id="UP000014760">
    <property type="component" value="Unassembled WGS sequence"/>
</dbReference>
<reference evidence="12" key="1">
    <citation type="submission" date="2012-12" db="EMBL/GenBank/DDBJ databases">
        <authorList>
            <person name="Hellsten U."/>
            <person name="Grimwood J."/>
            <person name="Chapman J.A."/>
            <person name="Shapiro H."/>
            <person name="Aerts A."/>
            <person name="Otillar R.P."/>
            <person name="Terry A.Y."/>
            <person name="Boore J.L."/>
            <person name="Simakov O."/>
            <person name="Marletaz F."/>
            <person name="Cho S.-J."/>
            <person name="Edsinger-Gonzales E."/>
            <person name="Havlak P."/>
            <person name="Kuo D.-H."/>
            <person name="Larsson T."/>
            <person name="Lv J."/>
            <person name="Arendt D."/>
            <person name="Savage R."/>
            <person name="Osoegawa K."/>
            <person name="de Jong P."/>
            <person name="Lindberg D.R."/>
            <person name="Seaver E.C."/>
            <person name="Weisblat D.A."/>
            <person name="Putnam N.H."/>
            <person name="Grigoriev I.V."/>
            <person name="Rokhsar D.S."/>
        </authorList>
    </citation>
    <scope>NUCLEOTIDE SEQUENCE</scope>
    <source>
        <strain evidence="12">I ESC-2004</strain>
    </source>
</reference>
<keyword evidence="7 9" id="KW-0175">Coiled coil</keyword>
<dbReference type="InterPro" id="IPR038774">
    <property type="entry name" value="CEP162-like"/>
</dbReference>
<gene>
    <name evidence="10" type="ORF">CAPTEDRAFT_180569</name>
</gene>
<evidence type="ECO:0000256" key="2">
    <source>
        <dbReference type="ARBA" id="ARBA00009485"/>
    </source>
</evidence>
<accession>R7VE95</accession>
<evidence type="ECO:0000256" key="9">
    <source>
        <dbReference type="SAM" id="Coils"/>
    </source>
</evidence>
<feature type="coiled-coil region" evidence="9">
    <location>
        <begin position="42"/>
        <end position="182"/>
    </location>
</feature>
<evidence type="ECO:0000256" key="7">
    <source>
        <dbReference type="ARBA" id="ARBA00023054"/>
    </source>
</evidence>
<evidence type="ECO:0000313" key="10">
    <source>
        <dbReference type="EMBL" id="ELU14616.1"/>
    </source>
</evidence>
<dbReference type="HOGENOM" id="CLU_120146_0_0_1"/>
<sequence length="196" mass="23033">MFFSSIKLSSILLQIHELTVFHQKELQNLRVDYAMHNSAAQMAELQSKVETQEVMLEHLKEQVRIAEVERDQLSASKQRNSTLETEITQVKDDLAEARRCHAPEMRHYHSLKCKIQEMEARHSQRERDLQQIIKNSHQAASMELSEEADRWKNIIDAKNRETEKFRAELDSILDVLRELQRQGVVIPYRSGFISHQ</sequence>
<reference evidence="11" key="3">
    <citation type="submission" date="2015-06" db="UniProtKB">
        <authorList>
            <consortium name="EnsemblMetazoa"/>
        </authorList>
    </citation>
    <scope>IDENTIFICATION</scope>
</reference>
<dbReference type="EMBL" id="AMQN01000703">
    <property type="status" value="NOT_ANNOTATED_CDS"/>
    <property type="molecule type" value="Genomic_DNA"/>
</dbReference>
<dbReference type="OMA" id="QEVMISH"/>
<evidence type="ECO:0000256" key="8">
    <source>
        <dbReference type="ARBA" id="ARBA00023212"/>
    </source>
</evidence>
<organism evidence="10">
    <name type="scientific">Capitella teleta</name>
    <name type="common">Polychaete worm</name>
    <dbReference type="NCBI Taxonomy" id="283909"/>
    <lineage>
        <taxon>Eukaryota</taxon>
        <taxon>Metazoa</taxon>
        <taxon>Spiralia</taxon>
        <taxon>Lophotrochozoa</taxon>
        <taxon>Annelida</taxon>
        <taxon>Polychaeta</taxon>
        <taxon>Sedentaria</taxon>
        <taxon>Scolecida</taxon>
        <taxon>Capitellidae</taxon>
        <taxon>Capitella</taxon>
    </lineage>
</organism>
<comment type="similarity">
    <text evidence="2">Belongs to the CEP162 family.</text>
</comment>
<evidence type="ECO:0000256" key="3">
    <source>
        <dbReference type="ARBA" id="ARBA00021406"/>
    </source>
</evidence>
<dbReference type="AlphaFoldDB" id="R7VE95"/>
<proteinExistence type="inferred from homology"/>
<dbReference type="GO" id="GO:0005879">
    <property type="term" value="C:axonemal microtubule"/>
    <property type="evidence" value="ECO:0007669"/>
    <property type="project" value="TreeGrafter"/>
</dbReference>
<protein>
    <recommendedName>
        <fullName evidence="3">Centrosomal protein of 162 kDa</fullName>
    </recommendedName>
</protein>
<dbReference type="EMBL" id="KB294417">
    <property type="protein sequence ID" value="ELU14616.1"/>
    <property type="molecule type" value="Genomic_DNA"/>
</dbReference>
<dbReference type="GO" id="GO:0005814">
    <property type="term" value="C:centriole"/>
    <property type="evidence" value="ECO:0007669"/>
    <property type="project" value="UniProtKB-SubCell"/>
</dbReference>
<dbReference type="PANTHER" id="PTHR34031">
    <property type="entry name" value="CENTROSOMAL PROTEIN OF 162 KDA"/>
    <property type="match status" value="1"/>
</dbReference>
<dbReference type="PANTHER" id="PTHR34031:SF1">
    <property type="entry name" value="CENTROSOMAL PROTEIN OF 162 KDA"/>
    <property type="match status" value="1"/>
</dbReference>
<evidence type="ECO:0000256" key="6">
    <source>
        <dbReference type="ARBA" id="ARBA00022794"/>
    </source>
</evidence>
<comment type="subcellular location">
    <subcellularLocation>
        <location evidence="1">Cytoplasm</location>
        <location evidence="1">Cytoskeleton</location>
        <location evidence="1">Microtubule organizing center</location>
        <location evidence="1">Centrosome</location>
        <location evidence="1">Centriole</location>
    </subcellularLocation>
</comment>
<keyword evidence="8" id="KW-0206">Cytoskeleton</keyword>
<evidence type="ECO:0000313" key="12">
    <source>
        <dbReference type="Proteomes" id="UP000014760"/>
    </source>
</evidence>
<evidence type="ECO:0000313" key="11">
    <source>
        <dbReference type="EnsemblMetazoa" id="CapteP180569"/>
    </source>
</evidence>
<name>R7VE95_CAPTE</name>
<evidence type="ECO:0000256" key="5">
    <source>
        <dbReference type="ARBA" id="ARBA00022701"/>
    </source>
</evidence>
<keyword evidence="12" id="KW-1185">Reference proteome</keyword>
<keyword evidence="6" id="KW-0970">Cilium biogenesis/degradation</keyword>
<keyword evidence="4" id="KW-0963">Cytoplasm</keyword>
<evidence type="ECO:0000256" key="4">
    <source>
        <dbReference type="ARBA" id="ARBA00022490"/>
    </source>
</evidence>
<keyword evidence="5" id="KW-0493">Microtubule</keyword>
<dbReference type="OrthoDB" id="2157184at2759"/>
<evidence type="ECO:0000256" key="1">
    <source>
        <dbReference type="ARBA" id="ARBA00004114"/>
    </source>
</evidence>
<reference evidence="10 12" key="2">
    <citation type="journal article" date="2013" name="Nature">
        <title>Insights into bilaterian evolution from three spiralian genomes.</title>
        <authorList>
            <person name="Simakov O."/>
            <person name="Marletaz F."/>
            <person name="Cho S.J."/>
            <person name="Edsinger-Gonzales E."/>
            <person name="Havlak P."/>
            <person name="Hellsten U."/>
            <person name="Kuo D.H."/>
            <person name="Larsson T."/>
            <person name="Lv J."/>
            <person name="Arendt D."/>
            <person name="Savage R."/>
            <person name="Osoegawa K."/>
            <person name="de Jong P."/>
            <person name="Grimwood J."/>
            <person name="Chapman J.A."/>
            <person name="Shapiro H."/>
            <person name="Aerts A."/>
            <person name="Otillar R.P."/>
            <person name="Terry A.Y."/>
            <person name="Boore J.L."/>
            <person name="Grigoriev I.V."/>
            <person name="Lindberg D.R."/>
            <person name="Seaver E.C."/>
            <person name="Weisblat D.A."/>
            <person name="Putnam N.H."/>
            <person name="Rokhsar D.S."/>
        </authorList>
    </citation>
    <scope>NUCLEOTIDE SEQUENCE</scope>
    <source>
        <strain evidence="10 12">I ESC-2004</strain>
    </source>
</reference>
<dbReference type="EnsemblMetazoa" id="CapteT180569">
    <property type="protein sequence ID" value="CapteP180569"/>
    <property type="gene ID" value="CapteG180569"/>
</dbReference>
<dbReference type="GO" id="GO:0060271">
    <property type="term" value="P:cilium assembly"/>
    <property type="evidence" value="ECO:0007669"/>
    <property type="project" value="TreeGrafter"/>
</dbReference>